<proteinExistence type="predicted"/>
<evidence type="ECO:0000313" key="3">
    <source>
        <dbReference type="Proteomes" id="UP000785679"/>
    </source>
</evidence>
<accession>A0A8J8T3L8</accession>
<dbReference type="Proteomes" id="UP000785679">
    <property type="component" value="Unassembled WGS sequence"/>
</dbReference>
<keyword evidence="3" id="KW-1185">Reference proteome</keyword>
<comment type="caution">
    <text evidence="2">The sequence shown here is derived from an EMBL/GenBank/DDBJ whole genome shotgun (WGS) entry which is preliminary data.</text>
</comment>
<name>A0A8J8T3L8_HALGN</name>
<reference evidence="2" key="1">
    <citation type="submission" date="2019-06" db="EMBL/GenBank/DDBJ databases">
        <authorList>
            <person name="Zheng W."/>
        </authorList>
    </citation>
    <scope>NUCLEOTIDE SEQUENCE</scope>
    <source>
        <strain evidence="2">QDHG01</strain>
    </source>
</reference>
<gene>
    <name evidence="2" type="ORF">FGO68_gene13246</name>
</gene>
<sequence length="86" mass="10080">MVLREIMRLPLGVFDQYRALGFKQARTMNFVMMYTGIVAVLFFGKGFEKIAVAGGEQAAYESRRRAHRFFIPYFIAGYKWRFPTNQ</sequence>
<protein>
    <submittedName>
        <fullName evidence="2">Uncharacterized protein</fullName>
    </submittedName>
</protein>
<dbReference type="AlphaFoldDB" id="A0A8J8T3L8"/>
<evidence type="ECO:0000256" key="1">
    <source>
        <dbReference type="SAM" id="Phobius"/>
    </source>
</evidence>
<feature type="transmembrane region" description="Helical" evidence="1">
    <location>
        <begin position="27"/>
        <end position="44"/>
    </location>
</feature>
<evidence type="ECO:0000313" key="2">
    <source>
        <dbReference type="EMBL" id="TNV80974.1"/>
    </source>
</evidence>
<keyword evidence="1" id="KW-1133">Transmembrane helix</keyword>
<keyword evidence="1" id="KW-0472">Membrane</keyword>
<dbReference type="EMBL" id="RRYP01006753">
    <property type="protein sequence ID" value="TNV80974.1"/>
    <property type="molecule type" value="Genomic_DNA"/>
</dbReference>
<organism evidence="2 3">
    <name type="scientific">Halteria grandinella</name>
    <dbReference type="NCBI Taxonomy" id="5974"/>
    <lineage>
        <taxon>Eukaryota</taxon>
        <taxon>Sar</taxon>
        <taxon>Alveolata</taxon>
        <taxon>Ciliophora</taxon>
        <taxon>Intramacronucleata</taxon>
        <taxon>Spirotrichea</taxon>
        <taxon>Stichotrichia</taxon>
        <taxon>Sporadotrichida</taxon>
        <taxon>Halteriidae</taxon>
        <taxon>Halteria</taxon>
    </lineage>
</organism>
<keyword evidence="1" id="KW-0812">Transmembrane</keyword>